<protein>
    <submittedName>
        <fullName evidence="3">Prepilin peptidase</fullName>
    </submittedName>
</protein>
<keyword evidence="1" id="KW-0812">Transmembrane</keyword>
<feature type="domain" description="Prepilin type IV endopeptidase peptidase" evidence="2">
    <location>
        <begin position="46"/>
        <end position="134"/>
    </location>
</feature>
<evidence type="ECO:0000313" key="4">
    <source>
        <dbReference type="Proteomes" id="UP001232493"/>
    </source>
</evidence>
<accession>A0ABY8PNE4</accession>
<organism evidence="3 4">
    <name type="scientific">Marinitoga aeolica</name>
    <dbReference type="NCBI Taxonomy" id="2809031"/>
    <lineage>
        <taxon>Bacteria</taxon>
        <taxon>Thermotogati</taxon>
        <taxon>Thermotogota</taxon>
        <taxon>Thermotogae</taxon>
        <taxon>Petrotogales</taxon>
        <taxon>Petrotogaceae</taxon>
        <taxon>Marinitoga</taxon>
    </lineage>
</organism>
<feature type="transmembrane region" description="Helical" evidence="1">
    <location>
        <begin position="111"/>
        <end position="137"/>
    </location>
</feature>
<evidence type="ECO:0000313" key="3">
    <source>
        <dbReference type="EMBL" id="WGS64156.1"/>
    </source>
</evidence>
<keyword evidence="1" id="KW-1133">Transmembrane helix</keyword>
<evidence type="ECO:0000256" key="1">
    <source>
        <dbReference type="SAM" id="Phobius"/>
    </source>
</evidence>
<keyword evidence="1" id="KW-0472">Membrane</keyword>
<dbReference type="EMBL" id="CP069362">
    <property type="protein sequence ID" value="WGS64156.1"/>
    <property type="molecule type" value="Genomic_DNA"/>
</dbReference>
<dbReference type="InterPro" id="IPR000045">
    <property type="entry name" value="Prepilin_IV_endopep_pep"/>
</dbReference>
<gene>
    <name evidence="3" type="ORF">JRV97_07170</name>
</gene>
<name>A0ABY8PNE4_9BACT</name>
<sequence>MKMKKIHLLIKEDFDLIRKAFMKNKKIMLPIFSGVIFAIIMGKVDIIIILLACIAFVDFNTLYIPDIFNYLIILIGLMKFNSYFILLGIFLISFLFYYARRDALGYGDIKLIFGLSLNYGFNVFFIIIFSVLISYLFEKKGKIAFGYYLFWGTIIEKIWFFNFNPFTFF</sequence>
<reference evidence="3 4" key="1">
    <citation type="submission" date="2021-02" db="EMBL/GenBank/DDBJ databases">
        <title>Characterization of Marinitoga sp. nov. str. BP5-C20A.</title>
        <authorList>
            <person name="Erauso G."/>
            <person name="Postec A."/>
        </authorList>
    </citation>
    <scope>NUCLEOTIDE SEQUENCE [LARGE SCALE GENOMIC DNA]</scope>
    <source>
        <strain evidence="3 4">BP5-C20A</strain>
    </source>
</reference>
<feature type="transmembrane region" description="Helical" evidence="1">
    <location>
        <begin position="69"/>
        <end position="99"/>
    </location>
</feature>
<keyword evidence="4" id="KW-1185">Reference proteome</keyword>
<feature type="transmembrane region" description="Helical" evidence="1">
    <location>
        <begin position="143"/>
        <end position="163"/>
    </location>
</feature>
<dbReference type="Pfam" id="PF01478">
    <property type="entry name" value="Peptidase_A24"/>
    <property type="match status" value="1"/>
</dbReference>
<dbReference type="Proteomes" id="UP001232493">
    <property type="component" value="Chromosome"/>
</dbReference>
<feature type="transmembrane region" description="Helical" evidence="1">
    <location>
        <begin position="27"/>
        <end position="57"/>
    </location>
</feature>
<proteinExistence type="predicted"/>
<dbReference type="RefSeq" id="WP_280997574.1">
    <property type="nucleotide sequence ID" value="NZ_CP069362.1"/>
</dbReference>
<dbReference type="Gene3D" id="1.20.120.1220">
    <property type="match status" value="1"/>
</dbReference>
<evidence type="ECO:0000259" key="2">
    <source>
        <dbReference type="Pfam" id="PF01478"/>
    </source>
</evidence>